<feature type="coiled-coil region" evidence="3">
    <location>
        <begin position="11"/>
        <end position="66"/>
    </location>
</feature>
<feature type="compositionally biased region" description="Basic and acidic residues" evidence="4">
    <location>
        <begin position="813"/>
        <end position="822"/>
    </location>
</feature>
<reference evidence="7" key="1">
    <citation type="submission" date="2025-08" db="UniProtKB">
        <authorList>
            <consortium name="RefSeq"/>
        </authorList>
    </citation>
    <scope>IDENTIFICATION</scope>
    <source>
        <tissue evidence="7">Whole blood</tissue>
    </source>
</reference>
<protein>
    <submittedName>
        <fullName evidence="7">Janus kinase and microtubule-interacting protein 3 isoform X18</fullName>
    </submittedName>
</protein>
<feature type="coiled-coil region" evidence="3">
    <location>
        <begin position="151"/>
        <end position="345"/>
    </location>
</feature>
<keyword evidence="7" id="KW-0808">Transferase</keyword>
<dbReference type="GeneID" id="109256723"/>
<dbReference type="InterPro" id="IPR024836">
    <property type="entry name" value="JAKMIP"/>
</dbReference>
<feature type="compositionally biased region" description="Polar residues" evidence="4">
    <location>
        <begin position="394"/>
        <end position="411"/>
    </location>
</feature>
<name>A0A9W2W5E2_PANPR</name>
<feature type="domain" description="Janus kinase and microtubule-interacting protein C-terminal" evidence="5">
    <location>
        <begin position="357"/>
        <end position="554"/>
    </location>
</feature>
<comment type="similarity">
    <text evidence="1">Belongs to the JAKMIP family.</text>
</comment>
<dbReference type="Pfam" id="PF16034">
    <property type="entry name" value="JAKMIP_CC3"/>
    <property type="match status" value="1"/>
</dbReference>
<proteinExistence type="inferred from homology"/>
<sequence length="822" mass="95645">MSKKGTGGRGKADKAEAFAALQAANEELRAKLTDIQIELQQEKSKVSRVEREKNQELRQVREHEQHKSAVLLTELKTKLHEEKTKELQAVREVLLRQHEAELLRVIKIKDNENQRLQALLHALRDGAPDKVKTVLLSEAKEEAKKGFEVEKIKMQQEISELKGAKRQVEEALTIVIQADKIKAAEIRSVYHLHQEEISRIKKECEREIRRLEQQLDEKDARRFQLKIAELSAIIRKLEDRNALLSEERNELLKRLREAESQYKPLLDKNKRLTRKNEDLSHTLRRMENKLKFVTQENIEMRQRAGIIRRPSSLNDLDQSQDEREVDFLKLQIVEQQNLIDELSKTLETAGYVKSVLERDKLLRFRKQRKKMAKLPKPVVVETFFGYDEEASLESDGSSVSYQTDRTDQTPCTPDDDLDEGVAKEETELRFRQLTMEYQALQRAYALLQEQVGGTLDAEREVKTREQLQAEVQRAQTRIEDLEQTLAEQGQDMKWIEEKQALYRRNQELVEKIKQMETEEGRLRHEVQDARDQNELLEFRILELEERERKSPAINLHHTPFAEGKSPLQAYCEAEGVTDILVAELMKQLDILGDNANLTNEEQVVVIQARTVLTLAEKWLQQIEETESALHRKMVDLESEKELFSKQKGYLDEELDYRKQSLDQAHRHILELEAMLYDALQQEAGAKVAEILSQEEREKLKVAVEQWKRQVMSELRERDAQILRERMELLQLAQQRIKELEERIEGQKRQIKELEEKLSFCGHSSPGPPDVPPEEPDPFPPAGPESSRCPGRQTRRPVSSPKTREDLVSADPGPSRKREKGAL</sequence>
<evidence type="ECO:0000256" key="4">
    <source>
        <dbReference type="SAM" id="MobiDB-lite"/>
    </source>
</evidence>
<dbReference type="PANTHER" id="PTHR18935">
    <property type="entry name" value="GOLGIN SUBFAMILY A MEMBER 4-LIKE ISOFORM X1"/>
    <property type="match status" value="1"/>
</dbReference>
<keyword evidence="2 3" id="KW-0175">Coiled coil</keyword>
<dbReference type="InterPro" id="IPR031994">
    <property type="entry name" value="JAKMIP_C"/>
</dbReference>
<dbReference type="Proteomes" id="UP001165780">
    <property type="component" value="Unplaced"/>
</dbReference>
<dbReference type="GO" id="GO:0016301">
    <property type="term" value="F:kinase activity"/>
    <property type="evidence" value="ECO:0007669"/>
    <property type="project" value="UniProtKB-KW"/>
</dbReference>
<dbReference type="CTD" id="282973"/>
<evidence type="ECO:0000313" key="7">
    <source>
        <dbReference type="RefSeq" id="XP_053766050.1"/>
    </source>
</evidence>
<evidence type="ECO:0000313" key="6">
    <source>
        <dbReference type="Proteomes" id="UP001165780"/>
    </source>
</evidence>
<evidence type="ECO:0000256" key="2">
    <source>
        <dbReference type="ARBA" id="ARBA00023054"/>
    </source>
</evidence>
<organism evidence="6 7">
    <name type="scientific">Panthera pardus</name>
    <name type="common">Leopard</name>
    <name type="synonym">Felis pardus</name>
    <dbReference type="NCBI Taxonomy" id="9691"/>
    <lineage>
        <taxon>Eukaryota</taxon>
        <taxon>Metazoa</taxon>
        <taxon>Chordata</taxon>
        <taxon>Craniata</taxon>
        <taxon>Vertebrata</taxon>
        <taxon>Euteleostomi</taxon>
        <taxon>Mammalia</taxon>
        <taxon>Eutheria</taxon>
        <taxon>Laurasiatheria</taxon>
        <taxon>Carnivora</taxon>
        <taxon>Feliformia</taxon>
        <taxon>Felidae</taxon>
        <taxon>Pantherinae</taxon>
        <taxon>Panthera</taxon>
    </lineage>
</organism>
<accession>A0A9W2W5E2</accession>
<evidence type="ECO:0000256" key="1">
    <source>
        <dbReference type="ARBA" id="ARBA00005239"/>
    </source>
</evidence>
<feature type="coiled-coil region" evidence="3">
    <location>
        <begin position="423"/>
        <end position="546"/>
    </location>
</feature>
<feature type="coiled-coil region" evidence="3">
    <location>
        <begin position="696"/>
        <end position="756"/>
    </location>
</feature>
<gene>
    <name evidence="7" type="primary">JAKMIP3</name>
</gene>
<dbReference type="AlphaFoldDB" id="A0A9W2W5E2"/>
<keyword evidence="7" id="KW-0418">Kinase</keyword>
<dbReference type="GO" id="GO:0008017">
    <property type="term" value="F:microtubule binding"/>
    <property type="evidence" value="ECO:0007669"/>
    <property type="project" value="InterPro"/>
</dbReference>
<feature type="region of interest" description="Disordered" evidence="4">
    <location>
        <begin position="394"/>
        <end position="418"/>
    </location>
</feature>
<dbReference type="RefSeq" id="XP_053766050.1">
    <property type="nucleotide sequence ID" value="XM_053910075.1"/>
</dbReference>
<dbReference type="PANTHER" id="PTHR18935:SF9">
    <property type="entry name" value="JANUS KINASE AND MICROTUBULE-INTERACTING PROTEIN 3"/>
    <property type="match status" value="1"/>
</dbReference>
<dbReference type="GO" id="GO:0019900">
    <property type="term" value="F:kinase binding"/>
    <property type="evidence" value="ECO:0007669"/>
    <property type="project" value="InterPro"/>
</dbReference>
<evidence type="ECO:0000256" key="3">
    <source>
        <dbReference type="SAM" id="Coils"/>
    </source>
</evidence>
<keyword evidence="6" id="KW-1185">Reference proteome</keyword>
<feature type="region of interest" description="Disordered" evidence="4">
    <location>
        <begin position="759"/>
        <end position="822"/>
    </location>
</feature>
<evidence type="ECO:0000259" key="5">
    <source>
        <dbReference type="Pfam" id="PF16034"/>
    </source>
</evidence>